<dbReference type="EMBL" id="ON191531">
    <property type="protein sequence ID" value="URG17391.1"/>
    <property type="molecule type" value="Genomic_DNA"/>
</dbReference>
<evidence type="ECO:0000256" key="2">
    <source>
        <dbReference type="SAM" id="MobiDB-lite"/>
    </source>
</evidence>
<keyword evidence="4" id="KW-1185">Reference proteome</keyword>
<organism evidence="3 4">
    <name type="scientific">Rhodococcus phage Mbo2</name>
    <dbReference type="NCBI Taxonomy" id="2936911"/>
    <lineage>
        <taxon>Viruses</taxon>
        <taxon>Duplodnaviria</taxon>
        <taxon>Heunggongvirae</taxon>
        <taxon>Uroviricota</taxon>
        <taxon>Caudoviricetes</taxon>
        <taxon>Caudoviricetes incertae sedis</taxon>
        <taxon>Mboduovirus</taxon>
        <taxon>Mboduovirus mbo2</taxon>
    </lineage>
</organism>
<evidence type="ECO:0000313" key="4">
    <source>
        <dbReference type="Proteomes" id="UP001057233"/>
    </source>
</evidence>
<protein>
    <submittedName>
        <fullName evidence="3">TMP chaperone</fullName>
    </submittedName>
</protein>
<proteinExistence type="predicted"/>
<feature type="region of interest" description="Disordered" evidence="2">
    <location>
        <begin position="253"/>
        <end position="278"/>
    </location>
</feature>
<name>A0A9E7IMA5_9CAUD</name>
<feature type="coiled-coil region" evidence="1">
    <location>
        <begin position="161"/>
        <end position="188"/>
    </location>
</feature>
<feature type="compositionally biased region" description="Basic and acidic residues" evidence="2">
    <location>
        <begin position="253"/>
        <end position="263"/>
    </location>
</feature>
<accession>A0A9E7IMA5</accession>
<gene>
    <name evidence="3" type="ORF">Mbo2_021</name>
</gene>
<sequence length="278" mass="32059">MTAPNAFGGFATQEEFDAHNAQTEAAMKAAGVQTEDAVIADYWGFDEQHKWFFPDGKQYIVWRPMTEGDRARYQKATNHSVTISRASGDAKMGIDPAGDRQALLDVSVKDWFVYKDGNPVPFASKSTGFAAWLKNANPKFVEDLERTIRRGNPWMQAEMKPEEIRKEIDRLEEQFEEASRREAAEKKKAFRDQVRQYVRGQSIERPHGAIQMFSVLEGMKWNHLPNKGGYYDQDPILMDRFRVIFYERSIAQEEERKKSERASKGRQPLSKRGGRGRR</sequence>
<keyword evidence="1" id="KW-0175">Coiled coil</keyword>
<reference evidence="3" key="1">
    <citation type="submission" date="2022-04" db="EMBL/GenBank/DDBJ databases">
        <authorList>
            <person name="Hwangbo M."/>
            <person name="Wang B."/>
            <person name="Gill J.J."/>
            <person name="Chu K.-H."/>
            <person name="Young R."/>
        </authorList>
    </citation>
    <scope>NUCLEOTIDE SEQUENCE</scope>
</reference>
<evidence type="ECO:0000256" key="1">
    <source>
        <dbReference type="SAM" id="Coils"/>
    </source>
</evidence>
<dbReference type="Proteomes" id="UP001057233">
    <property type="component" value="Segment"/>
</dbReference>
<evidence type="ECO:0000313" key="3">
    <source>
        <dbReference type="EMBL" id="URG17391.1"/>
    </source>
</evidence>